<evidence type="ECO:0000313" key="2">
    <source>
        <dbReference type="Proteomes" id="UP000308600"/>
    </source>
</evidence>
<keyword evidence="2" id="KW-1185">Reference proteome</keyword>
<protein>
    <submittedName>
        <fullName evidence="1">Uncharacterized protein</fullName>
    </submittedName>
</protein>
<dbReference type="Proteomes" id="UP000308600">
    <property type="component" value="Unassembled WGS sequence"/>
</dbReference>
<reference evidence="1 2" key="1">
    <citation type="journal article" date="2019" name="Nat. Ecol. Evol.">
        <title>Megaphylogeny resolves global patterns of mushroom evolution.</title>
        <authorList>
            <person name="Varga T."/>
            <person name="Krizsan K."/>
            <person name="Foldi C."/>
            <person name="Dima B."/>
            <person name="Sanchez-Garcia M."/>
            <person name="Sanchez-Ramirez S."/>
            <person name="Szollosi G.J."/>
            <person name="Szarkandi J.G."/>
            <person name="Papp V."/>
            <person name="Albert L."/>
            <person name="Andreopoulos W."/>
            <person name="Angelini C."/>
            <person name="Antonin V."/>
            <person name="Barry K.W."/>
            <person name="Bougher N.L."/>
            <person name="Buchanan P."/>
            <person name="Buyck B."/>
            <person name="Bense V."/>
            <person name="Catcheside P."/>
            <person name="Chovatia M."/>
            <person name="Cooper J."/>
            <person name="Damon W."/>
            <person name="Desjardin D."/>
            <person name="Finy P."/>
            <person name="Geml J."/>
            <person name="Haridas S."/>
            <person name="Hughes K."/>
            <person name="Justo A."/>
            <person name="Karasinski D."/>
            <person name="Kautmanova I."/>
            <person name="Kiss B."/>
            <person name="Kocsube S."/>
            <person name="Kotiranta H."/>
            <person name="LaButti K.M."/>
            <person name="Lechner B.E."/>
            <person name="Liimatainen K."/>
            <person name="Lipzen A."/>
            <person name="Lukacs Z."/>
            <person name="Mihaltcheva S."/>
            <person name="Morgado L.N."/>
            <person name="Niskanen T."/>
            <person name="Noordeloos M.E."/>
            <person name="Ohm R.A."/>
            <person name="Ortiz-Santana B."/>
            <person name="Ovrebo C."/>
            <person name="Racz N."/>
            <person name="Riley R."/>
            <person name="Savchenko A."/>
            <person name="Shiryaev A."/>
            <person name="Soop K."/>
            <person name="Spirin V."/>
            <person name="Szebenyi C."/>
            <person name="Tomsovsky M."/>
            <person name="Tulloss R.E."/>
            <person name="Uehling J."/>
            <person name="Grigoriev I.V."/>
            <person name="Vagvolgyi C."/>
            <person name="Papp T."/>
            <person name="Martin F.M."/>
            <person name="Miettinen O."/>
            <person name="Hibbett D.S."/>
            <person name="Nagy L.G."/>
        </authorList>
    </citation>
    <scope>NUCLEOTIDE SEQUENCE [LARGE SCALE GENOMIC DNA]</scope>
    <source>
        <strain evidence="1 2">NL-1719</strain>
    </source>
</reference>
<accession>A0ACD3B8Z1</accession>
<proteinExistence type="predicted"/>
<dbReference type="EMBL" id="ML208268">
    <property type="protein sequence ID" value="TFK74469.1"/>
    <property type="molecule type" value="Genomic_DNA"/>
</dbReference>
<name>A0ACD3B8Z1_9AGAR</name>
<sequence length="310" mass="35531">MDEFIKSTNAKPVAAGSLVEQLLNRYDTGHGIFITHLDRLAVRRKAMTFSLSFLVVCATLGAMAWRLSRYIFLGPLGRMYPSLKHDYSSDSWFKIIAFSCFDLGFFQQFPENVWEFIKTIGWARFHCKFSTTEVVFRKPSRTPPLQLEEILKLPDGEVRSWWDSLYHALDPTLLRKTVGYSSGTVDWDLDFAATVDGQTAATQGKIDIGTWETSVWIKWNDTWYRWEMLWRGDESEHFHRAVNTVIQGKLDALGQFGLFDEYMEYLTIKGGRSKELSTDVMKGATKLFADRGVDYHAILSEAVSTVRLGN</sequence>
<evidence type="ECO:0000313" key="1">
    <source>
        <dbReference type="EMBL" id="TFK74469.1"/>
    </source>
</evidence>
<gene>
    <name evidence="1" type="ORF">BDN72DRAFT_833394</name>
</gene>
<organism evidence="1 2">
    <name type="scientific">Pluteus cervinus</name>
    <dbReference type="NCBI Taxonomy" id="181527"/>
    <lineage>
        <taxon>Eukaryota</taxon>
        <taxon>Fungi</taxon>
        <taxon>Dikarya</taxon>
        <taxon>Basidiomycota</taxon>
        <taxon>Agaricomycotina</taxon>
        <taxon>Agaricomycetes</taxon>
        <taxon>Agaricomycetidae</taxon>
        <taxon>Agaricales</taxon>
        <taxon>Pluteineae</taxon>
        <taxon>Pluteaceae</taxon>
        <taxon>Pluteus</taxon>
    </lineage>
</organism>